<dbReference type="EMBL" id="WJQU01000004">
    <property type="protein sequence ID" value="KAJ6635019.1"/>
    <property type="molecule type" value="Genomic_DNA"/>
</dbReference>
<evidence type="ECO:0000256" key="4">
    <source>
        <dbReference type="ARBA" id="ARBA00005432"/>
    </source>
</evidence>
<dbReference type="GO" id="GO:1904423">
    <property type="term" value="C:dehydrodolichyl diphosphate synthase complex"/>
    <property type="evidence" value="ECO:0007669"/>
    <property type="project" value="TreeGrafter"/>
</dbReference>
<evidence type="ECO:0000256" key="10">
    <source>
        <dbReference type="ARBA" id="ARBA00058504"/>
    </source>
</evidence>
<comment type="similarity">
    <text evidence="4 12">Belongs to the UPP synthase family.</text>
</comment>
<dbReference type="PROSITE" id="PS01066">
    <property type="entry name" value="UPP_SYNTHASE"/>
    <property type="match status" value="1"/>
</dbReference>
<evidence type="ECO:0000256" key="8">
    <source>
        <dbReference type="ARBA" id="ARBA00023136"/>
    </source>
</evidence>
<keyword evidence="7" id="KW-0460">Magnesium</keyword>
<accession>A0A9Q0MNS8</accession>
<gene>
    <name evidence="14" type="primary">DHDDS_1</name>
    <name evidence="14" type="ORF">Bhyg_13601</name>
</gene>
<evidence type="ECO:0000313" key="15">
    <source>
        <dbReference type="Proteomes" id="UP001151699"/>
    </source>
</evidence>
<dbReference type="OrthoDB" id="4173905at2759"/>
<evidence type="ECO:0000256" key="11">
    <source>
        <dbReference type="ARBA" id="ARBA00064670"/>
    </source>
</evidence>
<dbReference type="Proteomes" id="UP001151699">
    <property type="component" value="Chromosome C"/>
</dbReference>
<organism evidence="14 15">
    <name type="scientific">Pseudolycoriella hygida</name>
    <dbReference type="NCBI Taxonomy" id="35572"/>
    <lineage>
        <taxon>Eukaryota</taxon>
        <taxon>Metazoa</taxon>
        <taxon>Ecdysozoa</taxon>
        <taxon>Arthropoda</taxon>
        <taxon>Hexapoda</taxon>
        <taxon>Insecta</taxon>
        <taxon>Pterygota</taxon>
        <taxon>Neoptera</taxon>
        <taxon>Endopterygota</taxon>
        <taxon>Diptera</taxon>
        <taxon>Nematocera</taxon>
        <taxon>Sciaroidea</taxon>
        <taxon>Sciaridae</taxon>
        <taxon>Pseudolycoriella</taxon>
    </lineage>
</organism>
<dbReference type="CDD" id="cd00475">
    <property type="entry name" value="Cis_IPPS"/>
    <property type="match status" value="1"/>
</dbReference>
<dbReference type="InterPro" id="IPR001441">
    <property type="entry name" value="UPP_synth-like"/>
</dbReference>
<dbReference type="GO" id="GO:0005789">
    <property type="term" value="C:endoplasmic reticulum membrane"/>
    <property type="evidence" value="ECO:0007669"/>
    <property type="project" value="UniProtKB-SubCell"/>
</dbReference>
<comment type="cofactor">
    <cofactor evidence="1">
        <name>Mg(2+)</name>
        <dbReference type="ChEBI" id="CHEBI:18420"/>
    </cofactor>
</comment>
<keyword evidence="15" id="KW-1185">Reference proteome</keyword>
<dbReference type="HAMAP" id="MF_01139">
    <property type="entry name" value="ISPT"/>
    <property type="match status" value="1"/>
</dbReference>
<evidence type="ECO:0000256" key="13">
    <source>
        <dbReference type="SAM" id="Coils"/>
    </source>
</evidence>
<keyword evidence="8" id="KW-0472">Membrane</keyword>
<comment type="caution">
    <text evidence="14">The sequence shown here is derived from an EMBL/GenBank/DDBJ whole genome shotgun (WGS) entry which is preliminary data.</text>
</comment>
<dbReference type="PANTHER" id="PTHR10291">
    <property type="entry name" value="DEHYDRODOLICHYL DIPHOSPHATE SYNTHASE FAMILY MEMBER"/>
    <property type="match status" value="1"/>
</dbReference>
<comment type="pathway">
    <text evidence="3">Protein modification; protein glycosylation.</text>
</comment>
<keyword evidence="6" id="KW-0256">Endoplasmic reticulum</keyword>
<comment type="catalytic activity">
    <reaction evidence="9">
        <text>n isopentenyl diphosphate + (2E,6E)-farnesyl diphosphate = a di-trans,poly-cis-polyprenyl diphosphate + n diphosphate</text>
        <dbReference type="Rhea" id="RHEA:53008"/>
        <dbReference type="Rhea" id="RHEA-COMP:19494"/>
        <dbReference type="ChEBI" id="CHEBI:33019"/>
        <dbReference type="ChEBI" id="CHEBI:128769"/>
        <dbReference type="ChEBI" id="CHEBI:136960"/>
        <dbReference type="ChEBI" id="CHEBI:175763"/>
        <dbReference type="EC" id="2.5.1.87"/>
    </reaction>
</comment>
<keyword evidence="5 12" id="KW-0808">Transferase</keyword>
<evidence type="ECO:0000256" key="7">
    <source>
        <dbReference type="ARBA" id="ARBA00022842"/>
    </source>
</evidence>
<dbReference type="InterPro" id="IPR018520">
    <property type="entry name" value="UPP_synth-like_CS"/>
</dbReference>
<protein>
    <recommendedName>
        <fullName evidence="12">Alkyl transferase</fullName>
        <ecNumber evidence="12">2.5.1.-</ecNumber>
    </recommendedName>
</protein>
<evidence type="ECO:0000256" key="5">
    <source>
        <dbReference type="ARBA" id="ARBA00022679"/>
    </source>
</evidence>
<dbReference type="FunFam" id="3.40.1180.10:FF:000002">
    <property type="entry name" value="Alkyl transferase"/>
    <property type="match status" value="1"/>
</dbReference>
<sequence length="318" mass="36833">MSWVRDSNLTWIQRFAVRVIRCGPIPEHVAFIMDGNRRFATKTHLKSKTDGHVKGFDKLAEALQWCLDVGIKEVTVYAFSIENFKRSKDEVETLIQLAKEKFAKLMEEKDKLNERGICIRIVGNMSMLPIELQQIMAEAILLTKDNCRAILNVAFAYTSRDEITESIRSICNGVNDKELDVDDISEELIRRCMYTNKSPDPDLLVRTSGESRLSDFMLYQCSTTVIYFSETLWPEFTIWHLLGAIIYYQQNKRTMSVARKHLNNYVAKPAPNTDSERVEAFVNQFEKRRIDHLENLVRNAKSNRSFDINESNENEISS</sequence>
<evidence type="ECO:0000256" key="1">
    <source>
        <dbReference type="ARBA" id="ARBA00001946"/>
    </source>
</evidence>
<dbReference type="GO" id="GO:0016094">
    <property type="term" value="P:polyprenol biosynthetic process"/>
    <property type="evidence" value="ECO:0007669"/>
    <property type="project" value="TreeGrafter"/>
</dbReference>
<evidence type="ECO:0000256" key="3">
    <source>
        <dbReference type="ARBA" id="ARBA00004922"/>
    </source>
</evidence>
<proteinExistence type="inferred from homology"/>
<evidence type="ECO:0000256" key="9">
    <source>
        <dbReference type="ARBA" id="ARBA00047353"/>
    </source>
</evidence>
<dbReference type="InterPro" id="IPR036424">
    <property type="entry name" value="UPP_synth-like_sf"/>
</dbReference>
<dbReference type="NCBIfam" id="TIGR00055">
    <property type="entry name" value="uppS"/>
    <property type="match status" value="1"/>
</dbReference>
<dbReference type="EC" id="2.5.1.-" evidence="12"/>
<comment type="subcellular location">
    <subcellularLocation>
        <location evidence="2">Endoplasmic reticulum membrane</location>
        <topology evidence="2">Peripheral membrane protein</topology>
    </subcellularLocation>
</comment>
<dbReference type="AlphaFoldDB" id="A0A9Q0MNS8"/>
<evidence type="ECO:0000256" key="6">
    <source>
        <dbReference type="ARBA" id="ARBA00022824"/>
    </source>
</evidence>
<reference evidence="14" key="1">
    <citation type="submission" date="2022-07" db="EMBL/GenBank/DDBJ databases">
        <authorList>
            <person name="Trinca V."/>
            <person name="Uliana J.V.C."/>
            <person name="Torres T.T."/>
            <person name="Ward R.J."/>
            <person name="Monesi N."/>
        </authorList>
    </citation>
    <scope>NUCLEOTIDE SEQUENCE</scope>
    <source>
        <strain evidence="14">HSMRA1968</strain>
        <tissue evidence="14">Whole embryos</tissue>
    </source>
</reference>
<evidence type="ECO:0000313" key="14">
    <source>
        <dbReference type="EMBL" id="KAJ6635019.1"/>
    </source>
</evidence>
<evidence type="ECO:0000256" key="2">
    <source>
        <dbReference type="ARBA" id="ARBA00004406"/>
    </source>
</evidence>
<comment type="function">
    <text evidence="10">With NUS1, forms the dehydrodolichyl diphosphate synthase (DDS) complex, an essential component of the dolichol monophosphate (Dol-P) biosynthetic machinery. Adds multiple copies of isopentenyl pyrophosphate (IPP) to farnesyl pyrophosphate (FPP) to produce dehydrodolichyl diphosphate (Dedol-PP), a precursor of dolichol which is utilized as a sugar carrier in protein glycosylation in the endoplasmic reticulum (ER).</text>
</comment>
<dbReference type="PANTHER" id="PTHR10291:SF43">
    <property type="entry name" value="DEHYDRODOLICHYL DIPHOSPHATE SYNTHASE COMPLEX SUBUNIT DHDDS"/>
    <property type="match status" value="1"/>
</dbReference>
<keyword evidence="13" id="KW-0175">Coiled coil</keyword>
<dbReference type="SUPFAM" id="SSF64005">
    <property type="entry name" value="Undecaprenyl diphosphate synthase"/>
    <property type="match status" value="1"/>
</dbReference>
<dbReference type="Gene3D" id="3.40.1180.10">
    <property type="entry name" value="Decaprenyl diphosphate synthase-like"/>
    <property type="match status" value="1"/>
</dbReference>
<feature type="coiled-coil region" evidence="13">
    <location>
        <begin position="81"/>
        <end position="115"/>
    </location>
</feature>
<evidence type="ECO:0000256" key="12">
    <source>
        <dbReference type="RuleBase" id="RU363018"/>
    </source>
</evidence>
<comment type="subunit">
    <text evidence="11">Forms an active dehydrodolichyl diphosphate synthase complex with NUS1.</text>
</comment>
<dbReference type="Pfam" id="PF01255">
    <property type="entry name" value="Prenyltransf"/>
    <property type="match status" value="1"/>
</dbReference>
<name>A0A9Q0MNS8_9DIPT</name>
<dbReference type="GO" id="GO:0045547">
    <property type="term" value="F:ditrans,polycis-polyprenyl diphosphate synthase [(2E,6E)-farnesyl diphosphate specific] activity"/>
    <property type="evidence" value="ECO:0007669"/>
    <property type="project" value="UniProtKB-EC"/>
</dbReference>